<evidence type="ECO:0000256" key="2">
    <source>
        <dbReference type="SAM" id="MobiDB-lite"/>
    </source>
</evidence>
<evidence type="ECO:0000259" key="3">
    <source>
        <dbReference type="Pfam" id="PF25825"/>
    </source>
</evidence>
<dbReference type="OrthoDB" id="10035013at2759"/>
<evidence type="ECO:0000256" key="1">
    <source>
        <dbReference type="SAM" id="Coils"/>
    </source>
</evidence>
<dbReference type="Proteomes" id="UP000678393">
    <property type="component" value="Unassembled WGS sequence"/>
</dbReference>
<organism evidence="4 5">
    <name type="scientific">Candidula unifasciata</name>
    <dbReference type="NCBI Taxonomy" id="100452"/>
    <lineage>
        <taxon>Eukaryota</taxon>
        <taxon>Metazoa</taxon>
        <taxon>Spiralia</taxon>
        <taxon>Lophotrochozoa</taxon>
        <taxon>Mollusca</taxon>
        <taxon>Gastropoda</taxon>
        <taxon>Heterobranchia</taxon>
        <taxon>Euthyneura</taxon>
        <taxon>Panpulmonata</taxon>
        <taxon>Eupulmonata</taxon>
        <taxon>Stylommatophora</taxon>
        <taxon>Helicina</taxon>
        <taxon>Helicoidea</taxon>
        <taxon>Geomitridae</taxon>
        <taxon>Candidula</taxon>
    </lineage>
</organism>
<accession>A0A8S3YU54</accession>
<dbReference type="Pfam" id="PF25825">
    <property type="entry name" value="SAPC2_N"/>
    <property type="match status" value="1"/>
</dbReference>
<name>A0A8S3YU54_9EUPU</name>
<dbReference type="AlphaFoldDB" id="A0A8S3YU54"/>
<gene>
    <name evidence="4" type="ORF">CUNI_LOCUS3414</name>
</gene>
<sequence length="551" mass="62132">MSGFTSTNEESADGLPKQFVSSLRILFDILDEGRSGFVYFRDIESRWSDDGVRGLPAGVIDALRKVTPPNGMLSFSRFVAGLKLVLTKKRDDIYEADTRKFVSKENRTPLQEYNSGQKTISRATDGNNFISDNYYTGRASHNTVSREFDNYHQQKRPHYPSENITKPANRHQNDPNYDVTYSQDGYRRSPPVQLAVSGSSRSVPQSSYIIKPDVRSYPNGAGNHNPSTNSGCGLRKGTSNREVHQQPQERAPAVPPRPERLPPGPERPSAGQSSYSSQMKKSLSGPNLATHSYSPPVIPPRGQSQNTRILNDLKNWQREWPGSQTADRKYGYDKLPHSSKSNQDSGIYANIEQFQRRPEGDQKQPAVPGPQRATVQRHGSGRRHTLANGIDQNMVKRIKQLEEEASMLRSGLAMVDSARDWYMKQLAVVSDKQAMLGKVTYNDNSVEAYQERMNFQRARIAEINQHLQTLLESSEKGFPIHMNLAMASPANKSTDNRAVQGLKEQNRRLLEEMGQKKEQITQLEMEKASLVRDLFEARSLNKSSHDDTTFM</sequence>
<reference evidence="4" key="1">
    <citation type="submission" date="2021-04" db="EMBL/GenBank/DDBJ databases">
        <authorList>
            <consortium name="Molecular Ecology Group"/>
        </authorList>
    </citation>
    <scope>NUCLEOTIDE SEQUENCE</scope>
</reference>
<dbReference type="Pfam" id="PF11414">
    <property type="entry name" value="Suppressor_APC"/>
    <property type="match status" value="1"/>
</dbReference>
<evidence type="ECO:0000313" key="5">
    <source>
        <dbReference type="Proteomes" id="UP000678393"/>
    </source>
</evidence>
<dbReference type="InterPro" id="IPR057953">
    <property type="entry name" value="SAPC2_N"/>
</dbReference>
<dbReference type="PANTHER" id="PTHR14907:SF2">
    <property type="entry name" value="SUPPRESSOR APC DOMAIN-CONTAINING PROTEIN 2"/>
    <property type="match status" value="1"/>
</dbReference>
<protein>
    <recommendedName>
        <fullName evidence="3">Suppressor APC domain-containing protein</fullName>
    </recommendedName>
</protein>
<feature type="domain" description="Suppressor APC" evidence="3">
    <location>
        <begin position="14"/>
        <end position="92"/>
    </location>
</feature>
<comment type="caution">
    <text evidence="4">The sequence shown here is derived from an EMBL/GenBank/DDBJ whole genome shotgun (WGS) entry which is preliminary data.</text>
</comment>
<dbReference type="InterPro" id="IPR026828">
    <property type="entry name" value="SAPC2_1/2"/>
</dbReference>
<feature type="coiled-coil region" evidence="1">
    <location>
        <begin position="499"/>
        <end position="533"/>
    </location>
</feature>
<feature type="region of interest" description="Disordered" evidence="2">
    <location>
        <begin position="151"/>
        <end position="384"/>
    </location>
</feature>
<dbReference type="PANTHER" id="PTHR14907">
    <property type="entry name" value="FI14130P"/>
    <property type="match status" value="1"/>
</dbReference>
<feature type="compositionally biased region" description="Basic and acidic residues" evidence="2">
    <location>
        <begin position="326"/>
        <end position="336"/>
    </location>
</feature>
<feature type="compositionally biased region" description="Polar residues" evidence="2">
    <location>
        <begin position="222"/>
        <end position="231"/>
    </location>
</feature>
<feature type="compositionally biased region" description="Pro residues" evidence="2">
    <location>
        <begin position="253"/>
        <end position="266"/>
    </location>
</feature>
<proteinExistence type="predicted"/>
<keyword evidence="1" id="KW-0175">Coiled coil</keyword>
<dbReference type="EMBL" id="CAJHNH020000462">
    <property type="protein sequence ID" value="CAG5117856.1"/>
    <property type="molecule type" value="Genomic_DNA"/>
</dbReference>
<feature type="compositionally biased region" description="Low complexity" evidence="2">
    <location>
        <begin position="272"/>
        <end position="284"/>
    </location>
</feature>
<keyword evidence="5" id="KW-1185">Reference proteome</keyword>
<feature type="compositionally biased region" description="Low complexity" evidence="2">
    <location>
        <begin position="197"/>
        <end position="207"/>
    </location>
</feature>
<evidence type="ECO:0000313" key="4">
    <source>
        <dbReference type="EMBL" id="CAG5117856.1"/>
    </source>
</evidence>